<dbReference type="RefSeq" id="WP_339960373.1">
    <property type="nucleotide sequence ID" value="NZ_JAWMWH010000001.1"/>
</dbReference>
<comment type="catalytic activity">
    <reaction evidence="5 6">
        <text>Exonucleolytic cleavage in either 5'- to 3'- or 3'- to 5'-direction to yield nucleoside 5'-phosphates.</text>
        <dbReference type="EC" id="3.1.11.6"/>
    </reaction>
</comment>
<comment type="subcellular location">
    <subcellularLocation>
        <location evidence="5 6">Cytoplasm</location>
    </subcellularLocation>
</comment>
<keyword evidence="2 5" id="KW-0540">Nuclease</keyword>
<dbReference type="InterPro" id="IPR020579">
    <property type="entry name" value="Exonuc_VII_lsu_C"/>
</dbReference>
<dbReference type="PANTHER" id="PTHR30008:SF0">
    <property type="entry name" value="EXODEOXYRIBONUCLEASE 7 LARGE SUBUNIT"/>
    <property type="match status" value="1"/>
</dbReference>
<dbReference type="EC" id="3.1.11.6" evidence="5"/>
<evidence type="ECO:0000256" key="1">
    <source>
        <dbReference type="ARBA" id="ARBA00022490"/>
    </source>
</evidence>
<comment type="subunit">
    <text evidence="5">Heterooligomer composed of large and small subunits.</text>
</comment>
<evidence type="ECO:0000256" key="6">
    <source>
        <dbReference type="RuleBase" id="RU004355"/>
    </source>
</evidence>
<evidence type="ECO:0000256" key="7">
    <source>
        <dbReference type="SAM" id="Coils"/>
    </source>
</evidence>
<dbReference type="InterPro" id="IPR025824">
    <property type="entry name" value="OB-fold_nuc-bd_dom"/>
</dbReference>
<dbReference type="Pfam" id="PF02601">
    <property type="entry name" value="Exonuc_VII_L"/>
    <property type="match status" value="1"/>
</dbReference>
<sequence length="452" mass="51271">MTEDKQQYLSVSALNGYIKRKFDVDPYLGKVFVTGEISNFRPRPNSHQYFALKDEQNKINVVMWKSAFAKLAFQLEEGMKVFATGRVSVYPPTGSYQLYIDRMEPDGVGALYQAYEQLKQRLNAAGLFDPAHKQRIPVFPKRIAVVTSESGAVIKDIITTTRRRFPIAQIVLFPAIVQGNDAAADITHQIERVNQIGNFDTLIVGRGGGSIEDLWPFNEEQVAMAIYNSRIPVISSVGHETDTTIADLVADQRAATPTAAAEIAVPKLSDVLLAIQNDHDRILNAFRNYLRNDQQYLDKIMASYVFRQPERLYETYLQQVDNLTGRLNNAFQKRLTTTQQRLQQVIYNLNYHSPIQQVNAQRNQLKLLNQRLRSAATNLVQQDQNRLNRLANALDHLSPLRIMGRGYSYTSKANHVVTKVDELNVNDEITLSFIDGSAKAEVKQINPKERQD</sequence>
<evidence type="ECO:0000313" key="10">
    <source>
        <dbReference type="EMBL" id="MEJ6400564.1"/>
    </source>
</evidence>
<feature type="domain" description="OB-fold nucleic acid binding" evidence="9">
    <location>
        <begin position="9"/>
        <end position="104"/>
    </location>
</feature>
<feature type="domain" description="Exonuclease VII large subunit C-terminal" evidence="8">
    <location>
        <begin position="127"/>
        <end position="440"/>
    </location>
</feature>
<evidence type="ECO:0000256" key="4">
    <source>
        <dbReference type="ARBA" id="ARBA00022839"/>
    </source>
</evidence>
<keyword evidence="4 5" id="KW-0269">Exonuclease</keyword>
<dbReference type="PANTHER" id="PTHR30008">
    <property type="entry name" value="EXODEOXYRIBONUCLEASE 7 LARGE SUBUNIT"/>
    <property type="match status" value="1"/>
</dbReference>
<dbReference type="CDD" id="cd04489">
    <property type="entry name" value="ExoVII_LU_OBF"/>
    <property type="match status" value="1"/>
</dbReference>
<dbReference type="EMBL" id="JAWMWH010000001">
    <property type="protein sequence ID" value="MEJ6400564.1"/>
    <property type="molecule type" value="Genomic_DNA"/>
</dbReference>
<dbReference type="GO" id="GO:0008855">
    <property type="term" value="F:exodeoxyribonuclease VII activity"/>
    <property type="evidence" value="ECO:0007669"/>
    <property type="project" value="UniProtKB-EC"/>
</dbReference>
<gene>
    <name evidence="5 10" type="primary">xseA</name>
    <name evidence="10" type="ORF">R4146_05255</name>
</gene>
<feature type="coiled-coil region" evidence="7">
    <location>
        <begin position="355"/>
        <end position="385"/>
    </location>
</feature>
<dbReference type="NCBIfam" id="TIGR00237">
    <property type="entry name" value="xseA"/>
    <property type="match status" value="1"/>
</dbReference>
<comment type="similarity">
    <text evidence="5 6">Belongs to the XseA family.</text>
</comment>
<comment type="caution">
    <text evidence="10">The sequence shown here is derived from an EMBL/GenBank/DDBJ whole genome shotgun (WGS) entry which is preliminary data.</text>
</comment>
<comment type="function">
    <text evidence="5">Bidirectionally degrades single-stranded DNA into large acid-insoluble oligonucleotides, which are then degraded further into small acid-soluble oligonucleotides.</text>
</comment>
<proteinExistence type="inferred from homology"/>
<dbReference type="Proteomes" id="UP001370590">
    <property type="component" value="Unassembled WGS sequence"/>
</dbReference>
<evidence type="ECO:0000313" key="11">
    <source>
        <dbReference type="Proteomes" id="UP001370590"/>
    </source>
</evidence>
<dbReference type="InterPro" id="IPR003753">
    <property type="entry name" value="Exonuc_VII_L"/>
</dbReference>
<keyword evidence="11" id="KW-1185">Reference proteome</keyword>
<evidence type="ECO:0000259" key="9">
    <source>
        <dbReference type="Pfam" id="PF13742"/>
    </source>
</evidence>
<keyword evidence="3 5" id="KW-0378">Hydrolase</keyword>
<keyword evidence="7" id="KW-0175">Coiled coil</keyword>
<evidence type="ECO:0000256" key="3">
    <source>
        <dbReference type="ARBA" id="ARBA00022801"/>
    </source>
</evidence>
<dbReference type="HAMAP" id="MF_00378">
    <property type="entry name" value="Exonuc_7_L"/>
    <property type="match status" value="1"/>
</dbReference>
<accession>A0ABU8SL14</accession>
<evidence type="ECO:0000256" key="5">
    <source>
        <dbReference type="HAMAP-Rule" id="MF_00378"/>
    </source>
</evidence>
<organism evidence="10 11">
    <name type="scientific">Nicoliella lavandulae</name>
    <dbReference type="NCBI Taxonomy" id="3082954"/>
    <lineage>
        <taxon>Bacteria</taxon>
        <taxon>Bacillati</taxon>
        <taxon>Bacillota</taxon>
        <taxon>Bacilli</taxon>
        <taxon>Lactobacillales</taxon>
        <taxon>Lactobacillaceae</taxon>
        <taxon>Nicoliella</taxon>
    </lineage>
</organism>
<reference evidence="10 11" key="1">
    <citation type="submission" date="2023-10" db="EMBL/GenBank/DDBJ databases">
        <title>Nicoliella lavandulae sp. nov. isolated from Lavandula angustifolia flowers.</title>
        <authorList>
            <person name="Alcantara C."/>
            <person name="Zuniga M."/>
            <person name="Landete J.M."/>
            <person name="Monedero V."/>
        </authorList>
    </citation>
    <scope>NUCLEOTIDE SEQUENCE [LARGE SCALE GENOMIC DNA]</scope>
    <source>
        <strain evidence="10 11">Es01</strain>
    </source>
</reference>
<name>A0ABU8SL14_9LACO</name>
<protein>
    <recommendedName>
        <fullName evidence="5">Exodeoxyribonuclease 7 large subunit</fullName>
        <ecNumber evidence="5">3.1.11.6</ecNumber>
    </recommendedName>
    <alternativeName>
        <fullName evidence="5">Exodeoxyribonuclease VII large subunit</fullName>
        <shortName evidence="5">Exonuclease VII large subunit</shortName>
    </alternativeName>
</protein>
<dbReference type="Pfam" id="PF13742">
    <property type="entry name" value="tRNA_anti_2"/>
    <property type="match status" value="1"/>
</dbReference>
<keyword evidence="1 5" id="KW-0963">Cytoplasm</keyword>
<evidence type="ECO:0000259" key="8">
    <source>
        <dbReference type="Pfam" id="PF02601"/>
    </source>
</evidence>
<evidence type="ECO:0000256" key="2">
    <source>
        <dbReference type="ARBA" id="ARBA00022722"/>
    </source>
</evidence>